<dbReference type="PROSITE" id="PS51677">
    <property type="entry name" value="NODB"/>
    <property type="match status" value="1"/>
</dbReference>
<feature type="domain" description="NodB homology" evidence="4">
    <location>
        <begin position="165"/>
        <end position="328"/>
    </location>
</feature>
<comment type="subcellular location">
    <subcellularLocation>
        <location evidence="1">Secreted</location>
    </subcellularLocation>
</comment>
<keyword evidence="2" id="KW-0732">Signal</keyword>
<accession>A0A398DB94</accession>
<dbReference type="InterPro" id="IPR002509">
    <property type="entry name" value="NODB_dom"/>
</dbReference>
<dbReference type="CDD" id="cd10918">
    <property type="entry name" value="CE4_NodB_like_5s_6s"/>
    <property type="match status" value="1"/>
</dbReference>
<dbReference type="SUPFAM" id="SSF88713">
    <property type="entry name" value="Glycoside hydrolase/deacetylase"/>
    <property type="match status" value="1"/>
</dbReference>
<dbReference type="AlphaFoldDB" id="A0A398DB94"/>
<dbReference type="Pfam" id="PF01522">
    <property type="entry name" value="Polysacc_deac_1"/>
    <property type="match status" value="1"/>
</dbReference>
<keyword evidence="6" id="KW-1185">Reference proteome</keyword>
<dbReference type="Proteomes" id="UP000266260">
    <property type="component" value="Unassembled WGS sequence"/>
</dbReference>
<dbReference type="GO" id="GO:0016810">
    <property type="term" value="F:hydrolase activity, acting on carbon-nitrogen (but not peptide) bonds"/>
    <property type="evidence" value="ECO:0007669"/>
    <property type="project" value="InterPro"/>
</dbReference>
<keyword evidence="3" id="KW-1133">Transmembrane helix</keyword>
<sequence>MSVHVSQNLSSTVTNRHAFVWCHPRDVARFALDTIVSAMRRNVALLTILLMLVVILLTGCRSALSHRSDASDPYPYGSQTPRTTPAFKAPVTVPVNVDPNLSVPILMYHEVAQHMPGMDALKLSLLVAPDQFAQQMQYLKDNNFTTITLDEWMAARTGRSSLPRNPVILTFDDGRLGVYQNAFPILKRNGQKAILFLISREVGRVVKGYLDWSMVREMQNTGLITFGSHTVHHAVLPLLTTQSAMMELSYSKIVIQRNTGRRCDYFCYPHGKYDARDARLVGLVGYHAATTEIPGWSRVTDNPYELRRVRIDGLDSMAVFRAKLGPGG</sequence>
<feature type="transmembrane region" description="Helical" evidence="3">
    <location>
        <begin position="43"/>
        <end position="64"/>
    </location>
</feature>
<name>A0A398DB94_9BACT</name>
<evidence type="ECO:0000313" key="5">
    <source>
        <dbReference type="EMBL" id="RIE10849.1"/>
    </source>
</evidence>
<reference evidence="5 6" key="1">
    <citation type="submission" date="2018-09" db="EMBL/GenBank/DDBJ databases">
        <title>Discovery and Ecogenomic Context for Candidatus Cryosericales, a Global Caldiserica Order Active in Thawing Permafrost.</title>
        <authorList>
            <person name="Martinez M.A."/>
            <person name="Woodcroft B.J."/>
            <person name="Ignacio Espinoza J.C."/>
            <person name="Zayed A."/>
            <person name="Singleton C.M."/>
            <person name="Boyd J."/>
            <person name="Li Y.-F."/>
            <person name="Purvine S."/>
            <person name="Maughan H."/>
            <person name="Hodgkins S.B."/>
            <person name="Anderson D."/>
            <person name="Sederholm M."/>
            <person name="Temperton B."/>
            <person name="Saleska S.R."/>
            <person name="Tyson G.W."/>
            <person name="Rich V.I."/>
        </authorList>
    </citation>
    <scope>NUCLEOTIDE SEQUENCE [LARGE SCALE GENOMIC DNA]</scope>
    <source>
        <strain evidence="5 6">SMC6</strain>
    </source>
</reference>
<proteinExistence type="predicted"/>
<evidence type="ECO:0000256" key="2">
    <source>
        <dbReference type="ARBA" id="ARBA00022729"/>
    </source>
</evidence>
<evidence type="ECO:0000313" key="6">
    <source>
        <dbReference type="Proteomes" id="UP000266260"/>
    </source>
</evidence>
<dbReference type="Gene3D" id="3.20.20.370">
    <property type="entry name" value="Glycoside hydrolase/deacetylase"/>
    <property type="match status" value="1"/>
</dbReference>
<dbReference type="InterPro" id="IPR051398">
    <property type="entry name" value="Polysacch_Deacetylase"/>
</dbReference>
<organism evidence="5 6">
    <name type="scientific">Candidatus Cryosericum odellii</name>
    <dbReference type="NCBI Taxonomy" id="2290917"/>
    <lineage>
        <taxon>Bacteria</taxon>
        <taxon>Pseudomonadati</taxon>
        <taxon>Caldisericota/Cryosericota group</taxon>
        <taxon>Candidatus Cryosericota</taxon>
        <taxon>Candidatus Cryosericia</taxon>
        <taxon>Candidatus Cryosericales</taxon>
        <taxon>Candidatus Cryosericaceae</taxon>
        <taxon>Candidatus Cryosericum</taxon>
    </lineage>
</organism>
<comment type="caution">
    <text evidence="5">The sequence shown here is derived from an EMBL/GenBank/DDBJ whole genome shotgun (WGS) entry which is preliminary data.</text>
</comment>
<dbReference type="GO" id="GO:0005975">
    <property type="term" value="P:carbohydrate metabolic process"/>
    <property type="evidence" value="ECO:0007669"/>
    <property type="project" value="InterPro"/>
</dbReference>
<keyword evidence="3" id="KW-0812">Transmembrane</keyword>
<evidence type="ECO:0000259" key="4">
    <source>
        <dbReference type="PROSITE" id="PS51677"/>
    </source>
</evidence>
<dbReference type="EMBL" id="QXIT01000013">
    <property type="protein sequence ID" value="RIE10849.1"/>
    <property type="molecule type" value="Genomic_DNA"/>
</dbReference>
<protein>
    <submittedName>
        <fullName evidence="5">Polysaccharide deacetylase family protein</fullName>
    </submittedName>
</protein>
<evidence type="ECO:0000256" key="3">
    <source>
        <dbReference type="SAM" id="Phobius"/>
    </source>
</evidence>
<keyword evidence="3" id="KW-0472">Membrane</keyword>
<dbReference type="PANTHER" id="PTHR34216:SF3">
    <property type="entry name" value="POLY-BETA-1,6-N-ACETYL-D-GLUCOSAMINE N-DEACETYLASE"/>
    <property type="match status" value="1"/>
</dbReference>
<evidence type="ECO:0000256" key="1">
    <source>
        <dbReference type="ARBA" id="ARBA00004613"/>
    </source>
</evidence>
<dbReference type="PANTHER" id="PTHR34216">
    <property type="match status" value="1"/>
</dbReference>
<dbReference type="InterPro" id="IPR011330">
    <property type="entry name" value="Glyco_hydro/deAcase_b/a-brl"/>
</dbReference>
<gene>
    <name evidence="5" type="ORF">SMC6_00750</name>
</gene>
<dbReference type="GO" id="GO:0005576">
    <property type="term" value="C:extracellular region"/>
    <property type="evidence" value="ECO:0007669"/>
    <property type="project" value="UniProtKB-SubCell"/>
</dbReference>